<proteinExistence type="predicted"/>
<sequence length="260" mass="28521">MVGWSRLISKVGIATLVNVWFNLVLPNFSLTRLFKQSKFHVSSDLDVAFNDDSGKDDVVAKNMDEMENHVDVGKKDKVDFTRAELAFPVASTVSSPLDAGTTNNHLMASSGVNSTYEENNELMNSSLGVEESVLGSGVIPDSFDENLNSNHSAESLVTPNYVATSETHVNSYINALGLHGVGNFVCSGEKVINDDINSGELRNEINDEGNCFDPIEIGSAEIRGWKEVLFVGVWRWHMEFDGELHCCVWSETKVLVGSQV</sequence>
<protein>
    <submittedName>
        <fullName evidence="1">Uncharacterized protein</fullName>
    </submittedName>
</protein>
<organism evidence="1 2">
    <name type="scientific">Vaccinium darrowii</name>
    <dbReference type="NCBI Taxonomy" id="229202"/>
    <lineage>
        <taxon>Eukaryota</taxon>
        <taxon>Viridiplantae</taxon>
        <taxon>Streptophyta</taxon>
        <taxon>Embryophyta</taxon>
        <taxon>Tracheophyta</taxon>
        <taxon>Spermatophyta</taxon>
        <taxon>Magnoliopsida</taxon>
        <taxon>eudicotyledons</taxon>
        <taxon>Gunneridae</taxon>
        <taxon>Pentapetalae</taxon>
        <taxon>asterids</taxon>
        <taxon>Ericales</taxon>
        <taxon>Ericaceae</taxon>
        <taxon>Vaccinioideae</taxon>
        <taxon>Vaccinieae</taxon>
        <taxon>Vaccinium</taxon>
    </lineage>
</organism>
<evidence type="ECO:0000313" key="1">
    <source>
        <dbReference type="EMBL" id="KAH7848187.1"/>
    </source>
</evidence>
<dbReference type="Proteomes" id="UP000828048">
    <property type="component" value="Chromosome 5"/>
</dbReference>
<reference evidence="1 2" key="1">
    <citation type="journal article" date="2021" name="Hortic Res">
        <title>High-quality reference genome and annotation aids understanding of berry development for evergreen blueberry (Vaccinium darrowii).</title>
        <authorList>
            <person name="Yu J."/>
            <person name="Hulse-Kemp A.M."/>
            <person name="Babiker E."/>
            <person name="Staton M."/>
        </authorList>
    </citation>
    <scope>NUCLEOTIDE SEQUENCE [LARGE SCALE GENOMIC DNA]</scope>
    <source>
        <strain evidence="2">cv. NJ 8807/NJ 8810</strain>
        <tissue evidence="1">Young leaf</tissue>
    </source>
</reference>
<evidence type="ECO:0000313" key="2">
    <source>
        <dbReference type="Proteomes" id="UP000828048"/>
    </source>
</evidence>
<comment type="caution">
    <text evidence="1">The sequence shown here is derived from an EMBL/GenBank/DDBJ whole genome shotgun (WGS) entry which is preliminary data.</text>
</comment>
<dbReference type="EMBL" id="CM037155">
    <property type="protein sequence ID" value="KAH7848187.1"/>
    <property type="molecule type" value="Genomic_DNA"/>
</dbReference>
<keyword evidence="2" id="KW-1185">Reference proteome</keyword>
<accession>A0ACB7Y3Y2</accession>
<gene>
    <name evidence="1" type="ORF">Vadar_034775</name>
</gene>
<name>A0ACB7Y3Y2_9ERIC</name>